<evidence type="ECO:0000313" key="17">
    <source>
        <dbReference type="Proteomes" id="UP000054908"/>
    </source>
</evidence>
<dbReference type="InterPro" id="IPR012338">
    <property type="entry name" value="Beta-lactam/transpept-like"/>
</dbReference>
<keyword evidence="8" id="KW-0378">Hydrolase</keyword>
<keyword evidence="7" id="KW-0808">Transferase</keyword>
<dbReference type="SUPFAM" id="SSF53955">
    <property type="entry name" value="Lysozyme-like"/>
    <property type="match status" value="1"/>
</dbReference>
<dbReference type="EC" id="2.4.99.28" evidence="10"/>
<dbReference type="Gene3D" id="1.10.3810.10">
    <property type="entry name" value="Biosynthetic peptidoglycan transglycosylase-like"/>
    <property type="match status" value="1"/>
</dbReference>
<dbReference type="PATRIC" id="fig|466.6.peg.1642"/>
<feature type="domain" description="Penicillin-binding C-terminal" evidence="15">
    <location>
        <begin position="675"/>
        <end position="758"/>
    </location>
</feature>
<dbReference type="Pfam" id="PF00912">
    <property type="entry name" value="Transgly"/>
    <property type="match status" value="1"/>
</dbReference>
<keyword evidence="17" id="KW-1185">Reference proteome</keyword>
<dbReference type="InterPro" id="IPR009647">
    <property type="entry name" value="PBP_C"/>
</dbReference>
<dbReference type="Gene3D" id="3.40.710.10">
    <property type="entry name" value="DD-peptidase/beta-lactamase superfamily"/>
    <property type="match status" value="1"/>
</dbReference>
<evidence type="ECO:0000256" key="3">
    <source>
        <dbReference type="ARBA" id="ARBA00007739"/>
    </source>
</evidence>
<comment type="catalytic activity">
    <reaction evidence="11">
        <text>[GlcNAc-(1-&gt;4)-Mur2Ac(oyl-L-Ala-gamma-D-Glu-L-Lys-D-Ala-D-Ala)](n)-di-trans,octa-cis-undecaprenyl diphosphate + beta-D-GlcNAc-(1-&gt;4)-Mur2Ac(oyl-L-Ala-gamma-D-Glu-L-Lys-D-Ala-D-Ala)-di-trans,octa-cis-undecaprenyl diphosphate = [GlcNAc-(1-&gt;4)-Mur2Ac(oyl-L-Ala-gamma-D-Glu-L-Lys-D-Ala-D-Ala)](n+1)-di-trans,octa-cis-undecaprenyl diphosphate + di-trans,octa-cis-undecaprenyl diphosphate + H(+)</text>
        <dbReference type="Rhea" id="RHEA:23708"/>
        <dbReference type="Rhea" id="RHEA-COMP:9602"/>
        <dbReference type="Rhea" id="RHEA-COMP:9603"/>
        <dbReference type="ChEBI" id="CHEBI:15378"/>
        <dbReference type="ChEBI" id="CHEBI:58405"/>
        <dbReference type="ChEBI" id="CHEBI:60033"/>
        <dbReference type="ChEBI" id="CHEBI:78435"/>
        <dbReference type="EC" id="2.4.99.28"/>
    </reaction>
</comment>
<evidence type="ECO:0000256" key="8">
    <source>
        <dbReference type="ARBA" id="ARBA00022801"/>
    </source>
</evidence>
<evidence type="ECO:0000313" key="16">
    <source>
        <dbReference type="EMBL" id="KTD26191.1"/>
    </source>
</evidence>
<dbReference type="GO" id="GO:0006508">
    <property type="term" value="P:proteolysis"/>
    <property type="evidence" value="ECO:0007669"/>
    <property type="project" value="UniProtKB-KW"/>
</dbReference>
<keyword evidence="12" id="KW-1133">Transmembrane helix</keyword>
<dbReference type="STRING" id="466.Lmac_1559"/>
<keyword evidence="12" id="KW-0472">Membrane</keyword>
<reference evidence="16 17" key="1">
    <citation type="submission" date="2015-11" db="EMBL/GenBank/DDBJ databases">
        <title>Genomic analysis of 38 Legionella species identifies large and diverse effector repertoires.</title>
        <authorList>
            <person name="Burstein D."/>
            <person name="Amaro F."/>
            <person name="Zusman T."/>
            <person name="Lifshitz Z."/>
            <person name="Cohen O."/>
            <person name="Gilbert J.A."/>
            <person name="Pupko T."/>
            <person name="Shuman H.A."/>
            <person name="Segal G."/>
        </authorList>
    </citation>
    <scope>NUCLEOTIDE SEQUENCE [LARGE SCALE GENOMIC DNA]</scope>
    <source>
        <strain evidence="16 17">PX-1-G2-E2</strain>
    </source>
</reference>
<name>A0A0W0W1M3_9GAMM</name>
<dbReference type="InterPro" id="IPR050396">
    <property type="entry name" value="Glycosyltr_51/Transpeptidase"/>
</dbReference>
<keyword evidence="12" id="KW-0812">Transmembrane</keyword>
<dbReference type="RefSeq" id="WP_058452327.1">
    <property type="nucleotide sequence ID" value="NZ_CAAAIB010000011.1"/>
</dbReference>
<keyword evidence="6" id="KW-0328">Glycosyltransferase</keyword>
<comment type="similarity">
    <text evidence="2">In the C-terminal section; belongs to the transpeptidase family.</text>
</comment>
<dbReference type="PANTHER" id="PTHR32282">
    <property type="entry name" value="BINDING PROTEIN TRANSPEPTIDASE, PUTATIVE-RELATED"/>
    <property type="match status" value="1"/>
</dbReference>
<dbReference type="InterPro" id="IPR036950">
    <property type="entry name" value="PBP_transglycosylase"/>
</dbReference>
<dbReference type="UniPathway" id="UPA00219"/>
<proteinExistence type="inferred from homology"/>
<dbReference type="Pfam" id="PF06832">
    <property type="entry name" value="BiPBP_C"/>
    <property type="match status" value="1"/>
</dbReference>
<dbReference type="AlphaFoldDB" id="A0A0W0W1M3"/>
<gene>
    <name evidence="16" type="primary">pbpC</name>
    <name evidence="16" type="ORF">Lmac_1559</name>
</gene>
<dbReference type="SUPFAM" id="SSF56601">
    <property type="entry name" value="beta-lactamase/transpeptidase-like"/>
    <property type="match status" value="1"/>
</dbReference>
<evidence type="ECO:0000259" key="14">
    <source>
        <dbReference type="Pfam" id="PF00912"/>
    </source>
</evidence>
<dbReference type="InterPro" id="IPR023346">
    <property type="entry name" value="Lysozyme-like_dom_sf"/>
</dbReference>
<dbReference type="PANTHER" id="PTHR32282:SF15">
    <property type="entry name" value="PENICILLIN-BINDING PROTEIN 1C"/>
    <property type="match status" value="1"/>
</dbReference>
<dbReference type="GO" id="GO:0008658">
    <property type="term" value="F:penicillin binding"/>
    <property type="evidence" value="ECO:0007669"/>
    <property type="project" value="InterPro"/>
</dbReference>
<evidence type="ECO:0000256" key="5">
    <source>
        <dbReference type="ARBA" id="ARBA00022670"/>
    </source>
</evidence>
<dbReference type="GO" id="GO:0030288">
    <property type="term" value="C:outer membrane-bounded periplasmic space"/>
    <property type="evidence" value="ECO:0007669"/>
    <property type="project" value="TreeGrafter"/>
</dbReference>
<comment type="caution">
    <text evidence="16">The sequence shown here is derived from an EMBL/GenBank/DDBJ whole genome shotgun (WGS) entry which is preliminary data.</text>
</comment>
<keyword evidence="9" id="KW-0511">Multifunctional enzyme</keyword>
<dbReference type="InterPro" id="IPR001264">
    <property type="entry name" value="Glyco_trans_51"/>
</dbReference>
<feature type="transmembrane region" description="Helical" evidence="12">
    <location>
        <begin position="7"/>
        <end position="26"/>
    </location>
</feature>
<evidence type="ECO:0000256" key="9">
    <source>
        <dbReference type="ARBA" id="ARBA00023268"/>
    </source>
</evidence>
<dbReference type="Pfam" id="PF00905">
    <property type="entry name" value="Transpeptidase"/>
    <property type="match status" value="1"/>
</dbReference>
<keyword evidence="4" id="KW-0121">Carboxypeptidase</keyword>
<evidence type="ECO:0000256" key="11">
    <source>
        <dbReference type="ARBA" id="ARBA00049902"/>
    </source>
</evidence>
<dbReference type="GO" id="GO:0008955">
    <property type="term" value="F:peptidoglycan glycosyltransferase activity"/>
    <property type="evidence" value="ECO:0007669"/>
    <property type="project" value="UniProtKB-EC"/>
</dbReference>
<feature type="domain" description="Penicillin-binding protein transpeptidase" evidence="13">
    <location>
        <begin position="300"/>
        <end position="524"/>
    </location>
</feature>
<comment type="similarity">
    <text evidence="3">In the N-terminal section; belongs to the glycosyltransferase 51 family.</text>
</comment>
<dbReference type="Proteomes" id="UP000054908">
    <property type="component" value="Unassembled WGS sequence"/>
</dbReference>
<dbReference type="NCBIfam" id="TIGR02073">
    <property type="entry name" value="PBP_1c"/>
    <property type="match status" value="1"/>
</dbReference>
<dbReference type="InterPro" id="IPR001460">
    <property type="entry name" value="PCN-bd_Tpept"/>
</dbReference>
<dbReference type="OrthoDB" id="9766909at2"/>
<evidence type="ECO:0000256" key="7">
    <source>
        <dbReference type="ARBA" id="ARBA00022679"/>
    </source>
</evidence>
<evidence type="ECO:0000256" key="1">
    <source>
        <dbReference type="ARBA" id="ARBA00004752"/>
    </source>
</evidence>
<evidence type="ECO:0000256" key="6">
    <source>
        <dbReference type="ARBA" id="ARBA00022676"/>
    </source>
</evidence>
<dbReference type="GO" id="GO:0004180">
    <property type="term" value="F:carboxypeptidase activity"/>
    <property type="evidence" value="ECO:0007669"/>
    <property type="project" value="UniProtKB-KW"/>
</dbReference>
<sequence length="767" mass="86471">MARFLKYSSLVFIFLFIILFGIFFFLPKPPLLTDFSFSTAVYDEQHNLLRLTLSQDEKYRLFTPLSQISPQLKEATLLQEDRYFYWHYGINPLAMLKAGWQTYFVQSRRVGASTITMQLARIRFKINSKKISGKLQQILRAIQLEMHYSKDEILEAYLNLAPYGNNIEGVGAASLVYFSKSISKISLPEALTLSIIPQNPTQRIPSNTNLKAIRNQLFSRWLAQHPEDKNKASIINLPVEMQTLRSLPFIAPHFVNAVLHDSPKSQAITTTLDSRLQAILKRVMTHYLARKKVIGVYNAAVLLVDTRDMSVKGAVGSADFFNRAIGGQINGTDIKRSPGSTLKPFIYGLALDQGLIHPNTVLKDVPHSFGSYNPENFDYDFMGPIKAKDALVLSRNIPAIYLESQLTKPNLHQLLEDAQVSQLKSESYYGLALSLGGAELTMKELASLYAILVNEGLWYPLRTRKDEPIGASKKLLSPEASFLVLEMLKSTPRPEAQGSTANLSVSWKTGTSSGYRDAWAVGVFGPYVLTVWFGNFDNKANPAFVGKNLAAPLFFELVDAIRHERGPLPVIQQRPEAMHLTRVEVCKASGMLPTRYCQDREMTWFIPGKSPIKTDTIYREVAINKTTGLRTCHFNENTRFEVYEFWPSDLLTIFKQAGIQRRIPPPFESNCSLTQSSMGLNPQITSPQTELSYIVRANATQNMQVPLSAVTDADVGAIYWFINETYVAKTRPDEPFLWKAKPGKFVVRVVDDHGRSDARDIHIQMDS</sequence>
<dbReference type="GO" id="GO:0009252">
    <property type="term" value="P:peptidoglycan biosynthetic process"/>
    <property type="evidence" value="ECO:0007669"/>
    <property type="project" value="UniProtKB-UniPathway"/>
</dbReference>
<evidence type="ECO:0000256" key="12">
    <source>
        <dbReference type="SAM" id="Phobius"/>
    </source>
</evidence>
<dbReference type="InterPro" id="IPR011815">
    <property type="entry name" value="PBP_1c"/>
</dbReference>
<comment type="pathway">
    <text evidence="1">Cell wall biogenesis; peptidoglycan biosynthesis.</text>
</comment>
<feature type="domain" description="Glycosyl transferase family 51" evidence="14">
    <location>
        <begin position="55"/>
        <end position="209"/>
    </location>
</feature>
<keyword evidence="5" id="KW-0645">Protease</keyword>
<evidence type="ECO:0000256" key="2">
    <source>
        <dbReference type="ARBA" id="ARBA00007090"/>
    </source>
</evidence>
<protein>
    <recommendedName>
        <fullName evidence="10">peptidoglycan glycosyltransferase</fullName>
        <ecNumber evidence="10">2.4.99.28</ecNumber>
    </recommendedName>
</protein>
<evidence type="ECO:0000256" key="4">
    <source>
        <dbReference type="ARBA" id="ARBA00022645"/>
    </source>
</evidence>
<evidence type="ECO:0000259" key="15">
    <source>
        <dbReference type="Pfam" id="PF06832"/>
    </source>
</evidence>
<organism evidence="16 17">
    <name type="scientific">Legionella maceachernii</name>
    <dbReference type="NCBI Taxonomy" id="466"/>
    <lineage>
        <taxon>Bacteria</taxon>
        <taxon>Pseudomonadati</taxon>
        <taxon>Pseudomonadota</taxon>
        <taxon>Gammaproteobacteria</taxon>
        <taxon>Legionellales</taxon>
        <taxon>Legionellaceae</taxon>
        <taxon>Legionella</taxon>
    </lineage>
</organism>
<evidence type="ECO:0000259" key="13">
    <source>
        <dbReference type="Pfam" id="PF00905"/>
    </source>
</evidence>
<dbReference type="EMBL" id="LNYL01000041">
    <property type="protein sequence ID" value="KTD26191.1"/>
    <property type="molecule type" value="Genomic_DNA"/>
</dbReference>
<evidence type="ECO:0000256" key="10">
    <source>
        <dbReference type="ARBA" id="ARBA00044770"/>
    </source>
</evidence>
<accession>A0A0W0W1M3</accession>